<sequence length="69" mass="8062">MAGSRLEKIDTIYMRATGLLRSGALKCEDCPLWYNIYEGFPPYVEPRFDRPVPNIKLKPILYEEDKIRA</sequence>
<dbReference type="GO" id="GO:0006412">
    <property type="term" value="P:translation"/>
    <property type="evidence" value="ECO:0007669"/>
    <property type="project" value="InterPro"/>
</dbReference>
<keyword evidence="4" id="KW-0496">Mitochondrion</keyword>
<dbReference type="GO" id="GO:0005739">
    <property type="term" value="C:mitochondrion"/>
    <property type="evidence" value="ECO:0007669"/>
    <property type="project" value="InterPro"/>
</dbReference>
<dbReference type="InterPro" id="IPR019520">
    <property type="entry name" value="Ribosomal_mS23_met"/>
</dbReference>
<evidence type="ECO:0000256" key="1">
    <source>
        <dbReference type="ARBA" id="ARBA00004173"/>
    </source>
</evidence>
<keyword evidence="9" id="KW-1185">Reference proteome</keyword>
<evidence type="ECO:0000256" key="4">
    <source>
        <dbReference type="ARBA" id="ARBA00023128"/>
    </source>
</evidence>
<dbReference type="InterPro" id="IPR023611">
    <property type="entry name" value="mS23_dom_met"/>
</dbReference>
<evidence type="ECO:0000256" key="3">
    <source>
        <dbReference type="ARBA" id="ARBA00022980"/>
    </source>
</evidence>
<dbReference type="GO" id="GO:0003735">
    <property type="term" value="F:structural constituent of ribosome"/>
    <property type="evidence" value="ECO:0007669"/>
    <property type="project" value="InterPro"/>
</dbReference>
<evidence type="ECO:0000256" key="2">
    <source>
        <dbReference type="ARBA" id="ARBA00009864"/>
    </source>
</evidence>
<dbReference type="CDD" id="cd23701">
    <property type="entry name" value="At1g26750"/>
    <property type="match status" value="1"/>
</dbReference>
<evidence type="ECO:0000259" key="7">
    <source>
        <dbReference type="Pfam" id="PF10484"/>
    </source>
</evidence>
<organism evidence="8 9">
    <name type="scientific">Rhamnusium bicolor</name>
    <dbReference type="NCBI Taxonomy" id="1586634"/>
    <lineage>
        <taxon>Eukaryota</taxon>
        <taxon>Metazoa</taxon>
        <taxon>Ecdysozoa</taxon>
        <taxon>Arthropoda</taxon>
        <taxon>Hexapoda</taxon>
        <taxon>Insecta</taxon>
        <taxon>Pterygota</taxon>
        <taxon>Neoptera</taxon>
        <taxon>Endopterygota</taxon>
        <taxon>Coleoptera</taxon>
        <taxon>Polyphaga</taxon>
        <taxon>Cucujiformia</taxon>
        <taxon>Chrysomeloidea</taxon>
        <taxon>Cerambycidae</taxon>
        <taxon>Lepturinae</taxon>
        <taxon>Rhagiini</taxon>
        <taxon>Rhamnusium</taxon>
    </lineage>
</organism>
<dbReference type="PANTHER" id="PTHR15925:SF2">
    <property type="entry name" value="SMALL RIBOSOMAL SUBUNIT PROTEIN MS23"/>
    <property type="match status" value="1"/>
</dbReference>
<evidence type="ECO:0000313" key="8">
    <source>
        <dbReference type="EMBL" id="KAJ8948802.1"/>
    </source>
</evidence>
<dbReference type="AlphaFoldDB" id="A0AAV8YDW0"/>
<accession>A0AAV8YDW0</accession>
<keyword evidence="5" id="KW-0687">Ribonucleoprotein</keyword>
<dbReference type="GO" id="GO:0005840">
    <property type="term" value="C:ribosome"/>
    <property type="evidence" value="ECO:0007669"/>
    <property type="project" value="InterPro"/>
</dbReference>
<reference evidence="8" key="1">
    <citation type="journal article" date="2023" name="Insect Mol. Biol.">
        <title>Genome sequencing provides insights into the evolution of gene families encoding plant cell wall-degrading enzymes in longhorned beetles.</title>
        <authorList>
            <person name="Shin N.R."/>
            <person name="Okamura Y."/>
            <person name="Kirsch R."/>
            <person name="Pauchet Y."/>
        </authorList>
    </citation>
    <scope>NUCLEOTIDE SEQUENCE</scope>
    <source>
        <strain evidence="8">RBIC_L_NR</strain>
    </source>
</reference>
<name>A0AAV8YDW0_9CUCU</name>
<gene>
    <name evidence="8" type="ORF">NQ314_008350</name>
</gene>
<proteinExistence type="inferred from homology"/>
<dbReference type="InterPro" id="IPR059242">
    <property type="entry name" value="mS23_dom"/>
</dbReference>
<dbReference type="PANTHER" id="PTHR15925">
    <property type="entry name" value="MITOCHONDRIAL RIBOSOMAL PROTEIN S23"/>
    <property type="match status" value="1"/>
</dbReference>
<comment type="subcellular location">
    <subcellularLocation>
        <location evidence="1">Mitochondrion</location>
    </subcellularLocation>
</comment>
<evidence type="ECO:0000256" key="5">
    <source>
        <dbReference type="ARBA" id="ARBA00023274"/>
    </source>
</evidence>
<comment type="caution">
    <text evidence="8">The sequence shown here is derived from an EMBL/GenBank/DDBJ whole genome shotgun (WGS) entry which is preliminary data.</text>
</comment>
<keyword evidence="3" id="KW-0689">Ribosomal protein</keyword>
<dbReference type="Pfam" id="PF10484">
    <property type="entry name" value="MRP-S23"/>
    <property type="match status" value="1"/>
</dbReference>
<evidence type="ECO:0000256" key="6">
    <source>
        <dbReference type="ARBA" id="ARBA00035137"/>
    </source>
</evidence>
<dbReference type="EMBL" id="JANEYF010002273">
    <property type="protein sequence ID" value="KAJ8948802.1"/>
    <property type="molecule type" value="Genomic_DNA"/>
</dbReference>
<protein>
    <recommendedName>
        <fullName evidence="6">Small ribosomal subunit protein mS23</fullName>
    </recommendedName>
</protein>
<feature type="domain" description="Small ribosomal subunit protein mS23 conserved" evidence="7">
    <location>
        <begin position="2"/>
        <end position="69"/>
    </location>
</feature>
<evidence type="ECO:0000313" key="9">
    <source>
        <dbReference type="Proteomes" id="UP001162156"/>
    </source>
</evidence>
<dbReference type="Proteomes" id="UP001162156">
    <property type="component" value="Unassembled WGS sequence"/>
</dbReference>
<comment type="similarity">
    <text evidence="2">Belongs to the mitochondrion-specific ribosomal protein mS23 family.</text>
</comment>